<gene>
    <name evidence="4" type="ORF">VM95_04225</name>
</gene>
<proteinExistence type="predicted"/>
<evidence type="ECO:0000259" key="3">
    <source>
        <dbReference type="Pfam" id="PF08541"/>
    </source>
</evidence>
<dbReference type="InterPro" id="IPR016039">
    <property type="entry name" value="Thiolase-like"/>
</dbReference>
<feature type="domain" description="Beta-ketoacyl-[acyl-carrier-protein] synthase III C-terminal" evidence="3">
    <location>
        <begin position="294"/>
        <end position="339"/>
    </location>
</feature>
<dbReference type="GO" id="GO:0044550">
    <property type="term" value="P:secondary metabolite biosynthetic process"/>
    <property type="evidence" value="ECO:0007669"/>
    <property type="project" value="TreeGrafter"/>
</dbReference>
<evidence type="ECO:0000256" key="2">
    <source>
        <dbReference type="ARBA" id="ARBA00023315"/>
    </source>
</evidence>
<dbReference type="Pfam" id="PF08541">
    <property type="entry name" value="ACP_syn_III_C"/>
    <property type="match status" value="1"/>
</dbReference>
<keyword evidence="2" id="KW-0012">Acyltransferase</keyword>
<keyword evidence="1" id="KW-0808">Transferase</keyword>
<dbReference type="RefSeq" id="WP_045692730.1">
    <property type="nucleotide sequence ID" value="NZ_JZKH01000005.1"/>
</dbReference>
<dbReference type="EMBL" id="JZKH01000005">
    <property type="protein sequence ID" value="KJS63246.1"/>
    <property type="molecule type" value="Genomic_DNA"/>
</dbReference>
<protein>
    <recommendedName>
        <fullName evidence="3">Beta-ketoacyl-[acyl-carrier-protein] synthase III C-terminal domain-containing protein</fullName>
    </recommendedName>
</protein>
<evidence type="ECO:0000313" key="4">
    <source>
        <dbReference type="EMBL" id="KJS63246.1"/>
    </source>
</evidence>
<dbReference type="CDD" id="cd00827">
    <property type="entry name" value="init_cond_enzymes"/>
    <property type="match status" value="1"/>
</dbReference>
<dbReference type="AlphaFoldDB" id="A0A0F2TL44"/>
<evidence type="ECO:0000256" key="1">
    <source>
        <dbReference type="ARBA" id="ARBA00022679"/>
    </source>
</evidence>
<name>A0A0F2TL44_STRR3</name>
<dbReference type="InterPro" id="IPR013747">
    <property type="entry name" value="ACP_syn_III_C"/>
</dbReference>
<evidence type="ECO:0000313" key="5">
    <source>
        <dbReference type="Proteomes" id="UP000033699"/>
    </source>
</evidence>
<dbReference type="Gene3D" id="3.40.47.10">
    <property type="match status" value="2"/>
</dbReference>
<dbReference type="PANTHER" id="PTHR34069">
    <property type="entry name" value="3-OXOACYL-[ACYL-CARRIER-PROTEIN] SYNTHASE 3"/>
    <property type="match status" value="1"/>
</dbReference>
<accession>A0A0F2TL44</accession>
<dbReference type="PANTHER" id="PTHR34069:SF2">
    <property type="entry name" value="BETA-KETOACYL-[ACYL-CARRIER-PROTEIN] SYNTHASE III"/>
    <property type="match status" value="1"/>
</dbReference>
<dbReference type="SUPFAM" id="SSF53901">
    <property type="entry name" value="Thiolase-like"/>
    <property type="match status" value="1"/>
</dbReference>
<dbReference type="Proteomes" id="UP000033699">
    <property type="component" value="Unassembled WGS sequence"/>
</dbReference>
<reference evidence="4 5" key="1">
    <citation type="submission" date="2015-02" db="EMBL/GenBank/DDBJ databases">
        <authorList>
            <person name="Ju K.-S."/>
            <person name="Doroghazi J.R."/>
            <person name="Metcalf W."/>
        </authorList>
    </citation>
    <scope>NUCLEOTIDE SEQUENCE [LARGE SCALE GENOMIC DNA]</scope>
    <source>
        <strain evidence="4 5">ATCC 31215</strain>
    </source>
</reference>
<keyword evidence="5" id="KW-1185">Reference proteome</keyword>
<dbReference type="OrthoDB" id="7055207at2"/>
<dbReference type="PATRIC" id="fig|359131.3.peg.4812"/>
<dbReference type="GO" id="GO:0016747">
    <property type="term" value="F:acyltransferase activity, transferring groups other than amino-acyl groups"/>
    <property type="evidence" value="ECO:0007669"/>
    <property type="project" value="UniProtKB-ARBA"/>
</dbReference>
<organism evidence="4 5">
    <name type="scientific">Streptomyces rubellomurinus (strain ATCC 31215)</name>
    <dbReference type="NCBI Taxonomy" id="359131"/>
    <lineage>
        <taxon>Bacteria</taxon>
        <taxon>Bacillati</taxon>
        <taxon>Actinomycetota</taxon>
        <taxon>Actinomycetes</taxon>
        <taxon>Kitasatosporales</taxon>
        <taxon>Streptomycetaceae</taxon>
        <taxon>Streptomyces</taxon>
    </lineage>
</organism>
<comment type="caution">
    <text evidence="4">The sequence shown here is derived from an EMBL/GenBank/DDBJ whole genome shotgun (WGS) entry which is preliminary data.</text>
</comment>
<sequence length="342" mass="35624">MRFDLPLYLSAPATVLGERLQTAAEAVAEGLISEYNAERYRYSGLSVSELPPVELAERSAARTLAAAGVAGEQLGRVLHAWTFHQGHEFWCPAHYLADRLGAFKALPVGVQQMCNGGMSAIDQAARDMIVDPKIDSALVTTADCYPPPGFDRWGGDLGIAYGDGATSVLLTRAPQGPSVRLLATASVAASELEAMHRGDAPFTPAPLSGLKTLQPRLAKKEFMTGRPSVDFGETAHSAVTTVVSRSLEDAGLRGDDPRLRAAALPRLAGHVLTGSYQPAFAEVCAAPVVELGGATGHLGAGDPMANLTDLLAAGTLGPGDLVVLLSAGAGFTWTSAVVEVAR</sequence>